<dbReference type="InterPro" id="IPR027417">
    <property type="entry name" value="P-loop_NTPase"/>
</dbReference>
<comment type="caution">
    <text evidence="3">The sequence shown here is derived from an EMBL/GenBank/DDBJ whole genome shotgun (WGS) entry which is preliminary data.</text>
</comment>
<dbReference type="OrthoDB" id="1577640at2759"/>
<evidence type="ECO:0000259" key="2">
    <source>
        <dbReference type="Pfam" id="PF24883"/>
    </source>
</evidence>
<evidence type="ECO:0000313" key="3">
    <source>
        <dbReference type="EMBL" id="KAH7259882.1"/>
    </source>
</evidence>
<gene>
    <name evidence="3" type="ORF">B0J15DRAFT_581910</name>
</gene>
<evidence type="ECO:0000313" key="4">
    <source>
        <dbReference type="Proteomes" id="UP000736672"/>
    </source>
</evidence>
<keyword evidence="4" id="KW-1185">Reference proteome</keyword>
<feature type="domain" description="Nephrocystin 3-like N-terminal" evidence="2">
    <location>
        <begin position="47"/>
        <end position="215"/>
    </location>
</feature>
<evidence type="ECO:0000256" key="1">
    <source>
        <dbReference type="ARBA" id="ARBA00022737"/>
    </source>
</evidence>
<reference evidence="3" key="1">
    <citation type="journal article" date="2021" name="Nat. Commun.">
        <title>Genetic determinants of endophytism in the Arabidopsis root mycobiome.</title>
        <authorList>
            <person name="Mesny F."/>
            <person name="Miyauchi S."/>
            <person name="Thiergart T."/>
            <person name="Pickel B."/>
            <person name="Atanasova L."/>
            <person name="Karlsson M."/>
            <person name="Huettel B."/>
            <person name="Barry K.W."/>
            <person name="Haridas S."/>
            <person name="Chen C."/>
            <person name="Bauer D."/>
            <person name="Andreopoulos W."/>
            <person name="Pangilinan J."/>
            <person name="LaButti K."/>
            <person name="Riley R."/>
            <person name="Lipzen A."/>
            <person name="Clum A."/>
            <person name="Drula E."/>
            <person name="Henrissat B."/>
            <person name="Kohler A."/>
            <person name="Grigoriev I.V."/>
            <person name="Martin F.M."/>
            <person name="Hacquard S."/>
        </authorList>
    </citation>
    <scope>NUCLEOTIDE SEQUENCE</scope>
    <source>
        <strain evidence="3">FSSC 5 MPI-SDFR-AT-0091</strain>
    </source>
</reference>
<protein>
    <recommendedName>
        <fullName evidence="2">Nephrocystin 3-like N-terminal domain-containing protein</fullName>
    </recommendedName>
</protein>
<proteinExistence type="predicted"/>
<dbReference type="Gene3D" id="3.40.50.300">
    <property type="entry name" value="P-loop containing nucleotide triphosphate hydrolases"/>
    <property type="match status" value="1"/>
</dbReference>
<dbReference type="PANTHER" id="PTHR10039">
    <property type="entry name" value="AMELOGENIN"/>
    <property type="match status" value="1"/>
</dbReference>
<keyword evidence="1" id="KW-0677">Repeat</keyword>
<dbReference type="Proteomes" id="UP000736672">
    <property type="component" value="Unassembled WGS sequence"/>
</dbReference>
<dbReference type="EMBL" id="JAGTJS010000008">
    <property type="protein sequence ID" value="KAH7259882.1"/>
    <property type="molecule type" value="Genomic_DNA"/>
</dbReference>
<organism evidence="3 4">
    <name type="scientific">Fusarium solani</name>
    <name type="common">Filamentous fungus</name>
    <dbReference type="NCBI Taxonomy" id="169388"/>
    <lineage>
        <taxon>Eukaryota</taxon>
        <taxon>Fungi</taxon>
        <taxon>Dikarya</taxon>
        <taxon>Ascomycota</taxon>
        <taxon>Pezizomycotina</taxon>
        <taxon>Sordariomycetes</taxon>
        <taxon>Hypocreomycetidae</taxon>
        <taxon>Hypocreales</taxon>
        <taxon>Nectriaceae</taxon>
        <taxon>Fusarium</taxon>
        <taxon>Fusarium solani species complex</taxon>
    </lineage>
</organism>
<dbReference type="AlphaFoldDB" id="A0A9P9HNH0"/>
<accession>A0A9P9HNH0</accession>
<dbReference type="PANTHER" id="PTHR10039:SF15">
    <property type="entry name" value="NACHT DOMAIN-CONTAINING PROTEIN"/>
    <property type="match status" value="1"/>
</dbReference>
<dbReference type="Pfam" id="PF24883">
    <property type="entry name" value="NPHP3_N"/>
    <property type="match status" value="1"/>
</dbReference>
<sequence length="218" mass="24451">MPPFRIKNSSHLLPQAVSMGSDSGTKWLTKTDYSPQLADYASKWHPGTLDWLLESAEYRTWLESSSQTLFCFGEPGAGKSVAASALVQGLEDRLLGDEPDDVSIEEQSQQAATNIAYIFFDSRRHEEQTYDNIALCISEQLASRRLPSETPESPPWMDDSSWIPWTRPTEASISRYLKEQIASHATYSTVFLILDALDECSETSRIALLALLAEVQRE</sequence>
<dbReference type="InterPro" id="IPR056884">
    <property type="entry name" value="NPHP3-like_N"/>
</dbReference>
<name>A0A9P9HNH0_FUSSL</name>